<dbReference type="Gene3D" id="3.40.50.720">
    <property type="entry name" value="NAD(P)-binding Rossmann-like Domain"/>
    <property type="match status" value="1"/>
</dbReference>
<dbReference type="PRINTS" id="PR00080">
    <property type="entry name" value="SDRFAMILY"/>
</dbReference>
<keyword evidence="3" id="KW-1133">Transmembrane helix</keyword>
<dbReference type="Proteomes" id="UP000887568">
    <property type="component" value="Unplaced"/>
</dbReference>
<keyword evidence="3" id="KW-0812">Transmembrane</keyword>
<evidence type="ECO:0000256" key="2">
    <source>
        <dbReference type="RuleBase" id="RU000363"/>
    </source>
</evidence>
<reference evidence="4" key="1">
    <citation type="submission" date="2022-11" db="UniProtKB">
        <authorList>
            <consortium name="EnsemblMetazoa"/>
        </authorList>
    </citation>
    <scope>IDENTIFICATION</scope>
</reference>
<sequence>MPMSTKRAVGCAFGRLRELGSARMTVQLEDIAWWTLCVMVLTIAFILWKRYAEGGVCYSKNRLEGKTVIVTGSNTGMGKEIAADMASRGARVIMACRSIERGNRAAEDIRRRVQDGTLIVSQLDLGSLKSVRMFCKTFLATESQLDILINNAGVFFCPYMQTEDGYEYHFGVNHLGHFLLTNQLLLLLKKSPKSRVVNVSSFTYAFTSLDFDNLNYKHSYSRMQAYMRSKLANVLFTKELARRAKDSGVDVYCVNPGGVHTDITRYLLPQWSLPVLDPIIWLVIKSPRAGAQTAIYCAVSDEVKGLSGHYFSDCKEKAVGKEGMDEGIAKKLWEVSEKMTGL</sequence>
<dbReference type="SUPFAM" id="SSF51735">
    <property type="entry name" value="NAD(P)-binding Rossmann-fold domains"/>
    <property type="match status" value="1"/>
</dbReference>
<dbReference type="RefSeq" id="XP_038075223.1">
    <property type="nucleotide sequence ID" value="XM_038219295.1"/>
</dbReference>
<dbReference type="PANTHER" id="PTHR43157">
    <property type="entry name" value="PHOSPHATIDYLINOSITOL-GLYCAN BIOSYNTHESIS CLASS F PROTEIN-RELATED"/>
    <property type="match status" value="1"/>
</dbReference>
<feature type="transmembrane region" description="Helical" evidence="3">
    <location>
        <begin position="31"/>
        <end position="48"/>
    </location>
</feature>
<keyword evidence="5" id="KW-1185">Reference proteome</keyword>
<dbReference type="GO" id="GO:0016491">
    <property type="term" value="F:oxidoreductase activity"/>
    <property type="evidence" value="ECO:0007669"/>
    <property type="project" value="UniProtKB-KW"/>
</dbReference>
<dbReference type="InterPro" id="IPR002347">
    <property type="entry name" value="SDR_fam"/>
</dbReference>
<organism evidence="4 5">
    <name type="scientific">Patiria miniata</name>
    <name type="common">Bat star</name>
    <name type="synonym">Asterina miniata</name>
    <dbReference type="NCBI Taxonomy" id="46514"/>
    <lineage>
        <taxon>Eukaryota</taxon>
        <taxon>Metazoa</taxon>
        <taxon>Echinodermata</taxon>
        <taxon>Eleutherozoa</taxon>
        <taxon>Asterozoa</taxon>
        <taxon>Asteroidea</taxon>
        <taxon>Valvatacea</taxon>
        <taxon>Valvatida</taxon>
        <taxon>Asterinidae</taxon>
        <taxon>Patiria</taxon>
    </lineage>
</organism>
<dbReference type="Pfam" id="PF00106">
    <property type="entry name" value="adh_short"/>
    <property type="match status" value="1"/>
</dbReference>
<dbReference type="PANTHER" id="PTHR43157:SF31">
    <property type="entry name" value="PHOSPHATIDYLINOSITOL-GLYCAN BIOSYNTHESIS CLASS F PROTEIN"/>
    <property type="match status" value="1"/>
</dbReference>
<evidence type="ECO:0000256" key="1">
    <source>
        <dbReference type="ARBA" id="ARBA00023002"/>
    </source>
</evidence>
<dbReference type="GeneID" id="119742998"/>
<evidence type="ECO:0000256" key="3">
    <source>
        <dbReference type="SAM" id="Phobius"/>
    </source>
</evidence>
<name>A0A914BG37_PATMI</name>
<evidence type="ECO:0008006" key="6">
    <source>
        <dbReference type="Google" id="ProtNLM"/>
    </source>
</evidence>
<dbReference type="AlphaFoldDB" id="A0A914BG37"/>
<keyword evidence="3" id="KW-0472">Membrane</keyword>
<evidence type="ECO:0000313" key="5">
    <source>
        <dbReference type="Proteomes" id="UP000887568"/>
    </source>
</evidence>
<protein>
    <recommendedName>
        <fullName evidence="6">Retinol dehydrogenase 11</fullName>
    </recommendedName>
</protein>
<evidence type="ECO:0000313" key="4">
    <source>
        <dbReference type="EnsemblMetazoa" id="XP_038075223.1"/>
    </source>
</evidence>
<dbReference type="OrthoDB" id="10020990at2759"/>
<proteinExistence type="inferred from homology"/>
<comment type="similarity">
    <text evidence="2">Belongs to the short-chain dehydrogenases/reductases (SDR) family.</text>
</comment>
<dbReference type="EnsemblMetazoa" id="XM_038219295.1">
    <property type="protein sequence ID" value="XP_038075223.1"/>
    <property type="gene ID" value="LOC119742998"/>
</dbReference>
<dbReference type="OMA" id="MGLQIAT"/>
<dbReference type="InterPro" id="IPR036291">
    <property type="entry name" value="NAD(P)-bd_dom_sf"/>
</dbReference>
<accession>A0A914BG37</accession>
<dbReference type="PRINTS" id="PR00081">
    <property type="entry name" value="GDHRDH"/>
</dbReference>
<keyword evidence="1" id="KW-0560">Oxidoreductase</keyword>